<dbReference type="GO" id="GO:0016787">
    <property type="term" value="F:hydrolase activity"/>
    <property type="evidence" value="ECO:0007669"/>
    <property type="project" value="UniProtKB-KW"/>
</dbReference>
<evidence type="ECO:0000313" key="7">
    <source>
        <dbReference type="Proteomes" id="UP000749559"/>
    </source>
</evidence>
<dbReference type="Gene3D" id="3.40.50.1820">
    <property type="entry name" value="alpha/beta hydrolase"/>
    <property type="match status" value="1"/>
</dbReference>
<feature type="non-terminal residue" evidence="6">
    <location>
        <position position="707"/>
    </location>
</feature>
<evidence type="ECO:0000256" key="2">
    <source>
        <dbReference type="ARBA" id="ARBA00022729"/>
    </source>
</evidence>
<dbReference type="Pfam" id="PF00135">
    <property type="entry name" value="COesterase"/>
    <property type="match status" value="1"/>
</dbReference>
<evidence type="ECO:0000313" key="6">
    <source>
        <dbReference type="EMBL" id="CAH1789899.1"/>
    </source>
</evidence>
<keyword evidence="5" id="KW-0472">Membrane</keyword>
<dbReference type="PANTHER" id="PTHR43903">
    <property type="entry name" value="NEUROLIGIN"/>
    <property type="match status" value="1"/>
</dbReference>
<comment type="similarity">
    <text evidence="1">Belongs to the type-B carboxylesterase/lipase family.</text>
</comment>
<evidence type="ECO:0000256" key="4">
    <source>
        <dbReference type="SAM" id="MobiDB-lite"/>
    </source>
</evidence>
<dbReference type="InterPro" id="IPR019826">
    <property type="entry name" value="Carboxylesterase_B_AS"/>
</dbReference>
<keyword evidence="2" id="KW-0732">Signal</keyword>
<organism evidence="6 7">
    <name type="scientific">Owenia fusiformis</name>
    <name type="common">Polychaete worm</name>
    <dbReference type="NCBI Taxonomy" id="6347"/>
    <lineage>
        <taxon>Eukaryota</taxon>
        <taxon>Metazoa</taxon>
        <taxon>Spiralia</taxon>
        <taxon>Lophotrochozoa</taxon>
        <taxon>Annelida</taxon>
        <taxon>Polychaeta</taxon>
        <taxon>Sedentaria</taxon>
        <taxon>Canalipalpata</taxon>
        <taxon>Sabellida</taxon>
        <taxon>Oweniida</taxon>
        <taxon>Oweniidae</taxon>
        <taxon>Owenia</taxon>
    </lineage>
</organism>
<dbReference type="InterPro" id="IPR029058">
    <property type="entry name" value="AB_hydrolase_fold"/>
</dbReference>
<keyword evidence="7" id="KW-1185">Reference proteome</keyword>
<gene>
    <name evidence="6" type="ORF">OFUS_LOCUS15182</name>
</gene>
<keyword evidence="5" id="KW-1133">Transmembrane helix</keyword>
<dbReference type="OrthoDB" id="19653at2759"/>
<dbReference type="EMBL" id="CAIIXF020000007">
    <property type="protein sequence ID" value="CAH1789899.1"/>
    <property type="molecule type" value="Genomic_DNA"/>
</dbReference>
<dbReference type="PROSITE" id="PS00941">
    <property type="entry name" value="CARBOXYLESTERASE_B_2"/>
    <property type="match status" value="1"/>
</dbReference>
<comment type="caution">
    <text evidence="6">The sequence shown here is derived from an EMBL/GenBank/DDBJ whole genome shotgun (WGS) entry which is preliminary data.</text>
</comment>
<evidence type="ECO:0000256" key="3">
    <source>
        <dbReference type="ARBA" id="ARBA00022801"/>
    </source>
</evidence>
<evidence type="ECO:0000256" key="1">
    <source>
        <dbReference type="ARBA" id="ARBA00005964"/>
    </source>
</evidence>
<feature type="compositionally biased region" description="Low complexity" evidence="4">
    <location>
        <begin position="599"/>
        <end position="637"/>
    </location>
</feature>
<sequence>EIQSSDTPSGRHLSNPTTMKQLILFAAALCSVILPIGAVVRETEYGYVEGTNFTLHTGKAVQAFLGIPFAQPPIGALRYMHPLKYAGPQWPMNQPLNATYPRPSCWGVPLQWVSHQDPIYDDFSEDCLFLNIYAPGDAAEGVTSYPVMFWIHGGGYTGSGSVQYPGHFLAAEGVIVIIIQYRLAQLGFLTTEDENAPGNCGAMDQVMSLQFVHDNIAKFGGDPGKVTLFGQSAGGSSSGLMTLSPLTEGLFHQVIAESGTDMAPWAIVDPDEHPRNYAVQLVEALNRELDYECPTDNNTAMVECLRTVEPYEMLIGGILEVEETLGFITHIWGPRVDGKFLLDRPITLREQGKFHKVPVMTGQTTEDGSMFALIGVPATSDGGLNRTLWYEVINKLIKQLSPPGADYEAATRAIDFEYSNWPHIDDELANRDRIVDMFTDCGFAIGNDLFARSHSEYNATYQYLLGYRSANATEEDLPAWMGVPHNGELPYVLGWPYIGINPMVKYHLAGMQQVLDFNEFDNHMTDIIIKMWTNFAKYGNPTPEPVNNFTWPQFDTTDYNYMSIDRMGDFEVKKEYNPHRTAFWTQYAPWILKGLEVPTEAPTSTPSTAPPVSSSAAPASSSSDATTIVSSTVSASTEPSGGSVAPQTSDELTSEGQNYRIATIVLGVTCGVLLLGLLAALWKRTKVDSELKEQNGNYELNPVKVDP</sequence>
<feature type="transmembrane region" description="Helical" evidence="5">
    <location>
        <begin position="661"/>
        <end position="682"/>
    </location>
</feature>
<reference evidence="6" key="1">
    <citation type="submission" date="2022-03" db="EMBL/GenBank/DDBJ databases">
        <authorList>
            <person name="Martin C."/>
        </authorList>
    </citation>
    <scope>NUCLEOTIDE SEQUENCE</scope>
</reference>
<dbReference type="Proteomes" id="UP000749559">
    <property type="component" value="Unassembled WGS sequence"/>
</dbReference>
<feature type="transmembrane region" description="Helical" evidence="5">
    <location>
        <begin position="21"/>
        <end position="40"/>
    </location>
</feature>
<dbReference type="InterPro" id="IPR019819">
    <property type="entry name" value="Carboxylesterase_B_CS"/>
</dbReference>
<dbReference type="InterPro" id="IPR051093">
    <property type="entry name" value="Neuroligin/BSAL"/>
</dbReference>
<protein>
    <submittedName>
        <fullName evidence="6">Uncharacterized protein</fullName>
    </submittedName>
</protein>
<dbReference type="InterPro" id="IPR002018">
    <property type="entry name" value="CarbesteraseB"/>
</dbReference>
<accession>A0A8J1XSR6</accession>
<dbReference type="SUPFAM" id="SSF53474">
    <property type="entry name" value="alpha/beta-Hydrolases"/>
    <property type="match status" value="1"/>
</dbReference>
<feature type="region of interest" description="Disordered" evidence="4">
    <location>
        <begin position="599"/>
        <end position="653"/>
    </location>
</feature>
<dbReference type="AlphaFoldDB" id="A0A8J1XSR6"/>
<dbReference type="PROSITE" id="PS00122">
    <property type="entry name" value="CARBOXYLESTERASE_B_1"/>
    <property type="match status" value="1"/>
</dbReference>
<keyword evidence="3" id="KW-0378">Hydrolase</keyword>
<proteinExistence type="inferred from homology"/>
<keyword evidence="5" id="KW-0812">Transmembrane</keyword>
<evidence type="ECO:0000256" key="5">
    <source>
        <dbReference type="SAM" id="Phobius"/>
    </source>
</evidence>
<name>A0A8J1XSR6_OWEFU</name>